<name>A0A1G2FQV9_9BACT</name>
<gene>
    <name evidence="2" type="ORF">A3B04_01505</name>
</gene>
<accession>A0A1G2FQV9</accession>
<sequence length="68" mass="7488">MSKTPNKEASPAVARKPRHPAKKFSSHFLICLPAGRHGARQFFSSKRKRKLLCGVLLLTSRTAGLSTI</sequence>
<protein>
    <submittedName>
        <fullName evidence="2">Uncharacterized protein</fullName>
    </submittedName>
</protein>
<dbReference type="EMBL" id="MHNF01000031">
    <property type="protein sequence ID" value="OGZ40466.1"/>
    <property type="molecule type" value="Genomic_DNA"/>
</dbReference>
<dbReference type="Proteomes" id="UP000177126">
    <property type="component" value="Unassembled WGS sequence"/>
</dbReference>
<evidence type="ECO:0000313" key="2">
    <source>
        <dbReference type="EMBL" id="OGZ40466.1"/>
    </source>
</evidence>
<proteinExistence type="predicted"/>
<comment type="caution">
    <text evidence="2">The sequence shown here is derived from an EMBL/GenBank/DDBJ whole genome shotgun (WGS) entry which is preliminary data.</text>
</comment>
<dbReference type="AlphaFoldDB" id="A0A1G2FQV9"/>
<feature type="region of interest" description="Disordered" evidence="1">
    <location>
        <begin position="1"/>
        <end position="22"/>
    </location>
</feature>
<evidence type="ECO:0000313" key="3">
    <source>
        <dbReference type="Proteomes" id="UP000177126"/>
    </source>
</evidence>
<organism evidence="2 3">
    <name type="scientific">Candidatus Portnoybacteria bacterium RIFCSPLOWO2_02_FULL_39_11</name>
    <dbReference type="NCBI Taxonomy" id="1802001"/>
    <lineage>
        <taxon>Bacteria</taxon>
        <taxon>Candidatus Portnoyibacteriota</taxon>
    </lineage>
</organism>
<reference evidence="2 3" key="1">
    <citation type="journal article" date="2016" name="Nat. Commun.">
        <title>Thousands of microbial genomes shed light on interconnected biogeochemical processes in an aquifer system.</title>
        <authorList>
            <person name="Anantharaman K."/>
            <person name="Brown C.T."/>
            <person name="Hug L.A."/>
            <person name="Sharon I."/>
            <person name="Castelle C.J."/>
            <person name="Probst A.J."/>
            <person name="Thomas B.C."/>
            <person name="Singh A."/>
            <person name="Wilkins M.J."/>
            <person name="Karaoz U."/>
            <person name="Brodie E.L."/>
            <person name="Williams K.H."/>
            <person name="Hubbard S.S."/>
            <person name="Banfield J.F."/>
        </authorList>
    </citation>
    <scope>NUCLEOTIDE SEQUENCE [LARGE SCALE GENOMIC DNA]</scope>
</reference>
<evidence type="ECO:0000256" key="1">
    <source>
        <dbReference type="SAM" id="MobiDB-lite"/>
    </source>
</evidence>